<comment type="caution">
    <text evidence="2">The sequence shown here is derived from an EMBL/GenBank/DDBJ whole genome shotgun (WGS) entry which is preliminary data.</text>
</comment>
<sequence>MGWEIEYTDEFGNWWASLAEGEQTGVDAHVRKLEQRGPNLPFPYSSGVAGSRHPRLRELRVQVAGKPLRVFYAFDPRRTAILLIGGDKTGDGRFYERMIPVADTLYDTHLLEIQKERRDDREASLRGTSSRHVSRSPGQGRSRSPSPRRGHGHRRGSSCHGTVTARDRADPADRASGRRHDRTASRPLRDHPAPVHRGDRGRVGDRGALSRSCRDDQELLRPA</sequence>
<gene>
    <name evidence="2" type="ORF">D3272_20005</name>
</gene>
<dbReference type="EMBL" id="QYBC01000018">
    <property type="protein sequence ID" value="RYB02683.1"/>
    <property type="molecule type" value="Genomic_DNA"/>
</dbReference>
<feature type="compositionally biased region" description="Low complexity" evidence="1">
    <location>
        <begin position="135"/>
        <end position="145"/>
    </location>
</feature>
<feature type="region of interest" description="Disordered" evidence="1">
    <location>
        <begin position="117"/>
        <end position="223"/>
    </location>
</feature>
<dbReference type="Pfam" id="PF05973">
    <property type="entry name" value="Gp49"/>
    <property type="match status" value="1"/>
</dbReference>
<accession>A0A4V1RI81</accession>
<dbReference type="InterPro" id="IPR009241">
    <property type="entry name" value="HigB-like"/>
</dbReference>
<proteinExistence type="predicted"/>
<feature type="compositionally biased region" description="Basic and acidic residues" evidence="1">
    <location>
        <begin position="165"/>
        <end position="205"/>
    </location>
</feature>
<keyword evidence="3" id="KW-1185">Reference proteome</keyword>
<dbReference type="AlphaFoldDB" id="A0A4V1RI81"/>
<organism evidence="2 3">
    <name type="scientific">Lichenibacterium ramalinae</name>
    <dbReference type="NCBI Taxonomy" id="2316527"/>
    <lineage>
        <taxon>Bacteria</taxon>
        <taxon>Pseudomonadati</taxon>
        <taxon>Pseudomonadota</taxon>
        <taxon>Alphaproteobacteria</taxon>
        <taxon>Hyphomicrobiales</taxon>
        <taxon>Lichenihabitantaceae</taxon>
        <taxon>Lichenibacterium</taxon>
    </lineage>
</organism>
<evidence type="ECO:0008006" key="4">
    <source>
        <dbReference type="Google" id="ProtNLM"/>
    </source>
</evidence>
<feature type="compositionally biased region" description="Basic and acidic residues" evidence="1">
    <location>
        <begin position="212"/>
        <end position="223"/>
    </location>
</feature>
<evidence type="ECO:0000313" key="2">
    <source>
        <dbReference type="EMBL" id="RYB02683.1"/>
    </source>
</evidence>
<reference evidence="2 3" key="2">
    <citation type="submission" date="2019-02" db="EMBL/GenBank/DDBJ databases">
        <title>'Lichenibacterium ramalinii' gen. nov. sp. nov., 'Lichenibacterium minor' gen. nov. sp. nov.</title>
        <authorList>
            <person name="Pankratov T."/>
        </authorList>
    </citation>
    <scope>NUCLEOTIDE SEQUENCE [LARGE SCALE GENOMIC DNA]</scope>
    <source>
        <strain evidence="2 3">RmlP001</strain>
    </source>
</reference>
<protein>
    <recommendedName>
        <fullName evidence="4">Addiction module toxin RelE</fullName>
    </recommendedName>
</protein>
<evidence type="ECO:0000256" key="1">
    <source>
        <dbReference type="SAM" id="MobiDB-lite"/>
    </source>
</evidence>
<evidence type="ECO:0000313" key="3">
    <source>
        <dbReference type="Proteomes" id="UP000289411"/>
    </source>
</evidence>
<dbReference type="OrthoDB" id="330810at2"/>
<feature type="compositionally biased region" description="Basic residues" evidence="1">
    <location>
        <begin position="146"/>
        <end position="157"/>
    </location>
</feature>
<reference evidence="2 3" key="1">
    <citation type="submission" date="2018-09" db="EMBL/GenBank/DDBJ databases">
        <authorList>
            <person name="Grouzdev D.S."/>
            <person name="Krutkina M.S."/>
        </authorList>
    </citation>
    <scope>NUCLEOTIDE SEQUENCE [LARGE SCALE GENOMIC DNA]</scope>
    <source>
        <strain evidence="2 3">RmlP001</strain>
    </source>
</reference>
<name>A0A4V1RI81_9HYPH</name>
<dbReference type="Proteomes" id="UP000289411">
    <property type="component" value="Unassembled WGS sequence"/>
</dbReference>